<dbReference type="OrthoDB" id="9769319at2"/>
<dbReference type="GO" id="GO:0015846">
    <property type="term" value="P:polyamine transport"/>
    <property type="evidence" value="ECO:0007669"/>
    <property type="project" value="InterPro"/>
</dbReference>
<dbReference type="STRING" id="1612624.ADU59_13605"/>
<name>A0A1C7P0V8_9HYPH</name>
<dbReference type="EMBL" id="LGLV01000008">
    <property type="protein sequence ID" value="OBZ94848.1"/>
    <property type="molecule type" value="Genomic_DNA"/>
</dbReference>
<dbReference type="PATRIC" id="fig|1612624.7.peg.4630"/>
<evidence type="ECO:0000256" key="3">
    <source>
        <dbReference type="ARBA" id="ARBA00022729"/>
    </source>
</evidence>
<keyword evidence="2 5" id="KW-0813">Transport</keyword>
<dbReference type="AlphaFoldDB" id="A0A1C7P0V8"/>
<reference evidence="7 8" key="1">
    <citation type="journal article" date="2016" name="Syst. Appl. Microbiol.">
        <title>Pararhizobium polonicum sp. nov. isolated from tumors on stone fruit rootstocks.</title>
        <authorList>
            <person name="Pulawska J."/>
            <person name="Kuzmanovic N."/>
            <person name="Willems A."/>
            <person name="Pothier J.F."/>
        </authorList>
    </citation>
    <scope>NUCLEOTIDE SEQUENCE [LARGE SCALE GENOMIC DNA]</scope>
    <source>
        <strain evidence="7 8">F5.1</strain>
    </source>
</reference>
<dbReference type="SUPFAM" id="SSF53850">
    <property type="entry name" value="Periplasmic binding protein-like II"/>
    <property type="match status" value="1"/>
</dbReference>
<dbReference type="Gene3D" id="3.40.190.10">
    <property type="entry name" value="Periplasmic binding protein-like II"/>
    <property type="match status" value="2"/>
</dbReference>
<keyword evidence="4 5" id="KW-0574">Periplasm</keyword>
<dbReference type="GO" id="GO:0042597">
    <property type="term" value="C:periplasmic space"/>
    <property type="evidence" value="ECO:0007669"/>
    <property type="project" value="UniProtKB-SubCell"/>
</dbReference>
<comment type="similarity">
    <text evidence="5">Belongs to the bacterial solute-binding protein PotD/PotF family.</text>
</comment>
<evidence type="ECO:0000256" key="2">
    <source>
        <dbReference type="ARBA" id="ARBA00022448"/>
    </source>
</evidence>
<evidence type="ECO:0000313" key="8">
    <source>
        <dbReference type="Proteomes" id="UP000093111"/>
    </source>
</evidence>
<evidence type="ECO:0000256" key="6">
    <source>
        <dbReference type="SAM" id="SignalP"/>
    </source>
</evidence>
<dbReference type="RefSeq" id="WP_068954669.1">
    <property type="nucleotide sequence ID" value="NZ_LGLV01000008.1"/>
</dbReference>
<keyword evidence="8" id="KW-1185">Reference proteome</keyword>
<dbReference type="PANTHER" id="PTHR30222:SF12">
    <property type="entry name" value="NORSPERMIDINE SENSOR"/>
    <property type="match status" value="1"/>
</dbReference>
<feature type="chain" id="PRO_5008890133" description="Putrescine-binding periplasmic protein" evidence="6">
    <location>
        <begin position="24"/>
        <end position="344"/>
    </location>
</feature>
<dbReference type="CDD" id="cd13664">
    <property type="entry name" value="PBP2_PotD_PotF_like_3"/>
    <property type="match status" value="1"/>
</dbReference>
<organism evidence="7 8">
    <name type="scientific">Pararhizobium polonicum</name>
    <dbReference type="NCBI Taxonomy" id="1612624"/>
    <lineage>
        <taxon>Bacteria</taxon>
        <taxon>Pseudomonadati</taxon>
        <taxon>Pseudomonadota</taxon>
        <taxon>Alphaproteobacteria</taxon>
        <taxon>Hyphomicrobiales</taxon>
        <taxon>Rhizobiaceae</taxon>
        <taxon>Rhizobium/Agrobacterium group</taxon>
        <taxon>Pararhizobium</taxon>
    </lineage>
</organism>
<dbReference type="Pfam" id="PF13416">
    <property type="entry name" value="SBP_bac_8"/>
    <property type="match status" value="1"/>
</dbReference>
<protein>
    <recommendedName>
        <fullName evidence="5">Putrescine-binding periplasmic protein</fullName>
    </recommendedName>
</protein>
<dbReference type="PIRSF" id="PIRSF019574">
    <property type="entry name" value="Periplasmic_polyamine_BP"/>
    <property type="match status" value="1"/>
</dbReference>
<sequence length="344" mass="38058">MKLITATVALTAALLASAGLARAEGELNIYNWGNYTSPEMIKKFEDQYKVKVTITDYDSNDTALAKVRQGGSGFDMVVPSQNYIPIWISEGLLLETDPAKMENFKNVAKEWVDPDFDPGRKYTVPWAMGTVGTVVNTDVYKGDINTWAIIFDTPDELKGKVNVVPEMNDVIDAAVLYNGGTKCTGDLTILKKVRDTLVKAKPNWVAMEYGTIEKMGSGDFSASSDWNGSAFRQRLKNPAIHYGYPKEGFVDWSDNLAVLKDAKNVENAKLFQNFMMDPENAGMNSGFHRYANGIAGSDAFMPADMKGAPEIDVPKEFAARGVPSKTCPPEVQELYTRIWTELQK</sequence>
<feature type="signal peptide" evidence="6">
    <location>
        <begin position="1"/>
        <end position="23"/>
    </location>
</feature>
<dbReference type="Proteomes" id="UP000093111">
    <property type="component" value="Unassembled WGS sequence"/>
</dbReference>
<evidence type="ECO:0000256" key="1">
    <source>
        <dbReference type="ARBA" id="ARBA00004418"/>
    </source>
</evidence>
<evidence type="ECO:0000256" key="4">
    <source>
        <dbReference type="ARBA" id="ARBA00022764"/>
    </source>
</evidence>
<keyword evidence="3 6" id="KW-0732">Signal</keyword>
<comment type="subcellular location">
    <subcellularLocation>
        <location evidence="1 5">Periplasm</location>
    </subcellularLocation>
</comment>
<dbReference type="InterPro" id="IPR001188">
    <property type="entry name" value="Sperm_putr-bd"/>
</dbReference>
<proteinExistence type="inferred from homology"/>
<gene>
    <name evidence="7" type="ORF">ADU59_13605</name>
</gene>
<accession>A0A1C7P0V8</accession>
<evidence type="ECO:0000313" key="7">
    <source>
        <dbReference type="EMBL" id="OBZ94848.1"/>
    </source>
</evidence>
<dbReference type="InterPro" id="IPR006059">
    <property type="entry name" value="SBP"/>
</dbReference>
<evidence type="ECO:0000256" key="5">
    <source>
        <dbReference type="PIRNR" id="PIRNR019574"/>
    </source>
</evidence>
<dbReference type="PRINTS" id="PR00909">
    <property type="entry name" value="SPERMDNBNDNG"/>
</dbReference>
<comment type="function">
    <text evidence="5">Required for the activity of the bacterial periplasmic transport system of putrescine.</text>
</comment>
<dbReference type="GO" id="GO:0019808">
    <property type="term" value="F:polyamine binding"/>
    <property type="evidence" value="ECO:0007669"/>
    <property type="project" value="InterPro"/>
</dbReference>
<comment type="caution">
    <text evidence="7">The sequence shown here is derived from an EMBL/GenBank/DDBJ whole genome shotgun (WGS) entry which is preliminary data.</text>
</comment>
<dbReference type="PANTHER" id="PTHR30222">
    <property type="entry name" value="SPERMIDINE/PUTRESCINE-BINDING PERIPLASMIC PROTEIN"/>
    <property type="match status" value="1"/>
</dbReference>